<evidence type="ECO:0000259" key="1">
    <source>
        <dbReference type="Pfam" id="PF13577"/>
    </source>
</evidence>
<reference evidence="2 3" key="1">
    <citation type="submission" date="2017-04" db="EMBL/GenBank/DDBJ databases">
        <authorList>
            <person name="Afonso C.L."/>
            <person name="Miller P.J."/>
            <person name="Scott M.A."/>
            <person name="Spackman E."/>
            <person name="Goraichik I."/>
            <person name="Dimitrov K.M."/>
            <person name="Suarez D.L."/>
            <person name="Swayne D.E."/>
        </authorList>
    </citation>
    <scope>NUCLEOTIDE SEQUENCE [LARGE SCALE GENOMIC DNA]</scope>
    <source>
        <strain evidence="2 3">DSM 43828</strain>
    </source>
</reference>
<evidence type="ECO:0000313" key="2">
    <source>
        <dbReference type="EMBL" id="SMD25895.1"/>
    </source>
</evidence>
<dbReference type="RefSeq" id="WP_084433711.1">
    <property type="nucleotide sequence ID" value="NZ_FWXV01000012.1"/>
</dbReference>
<dbReference type="InterPro" id="IPR037401">
    <property type="entry name" value="SnoaL-like"/>
</dbReference>
<dbReference type="OrthoDB" id="7605094at2"/>
<gene>
    <name evidence="2" type="ORF">SAMN05661093_09473</name>
</gene>
<dbReference type="EMBL" id="FWXV01000012">
    <property type="protein sequence ID" value="SMD25895.1"/>
    <property type="molecule type" value="Genomic_DNA"/>
</dbReference>
<feature type="domain" description="SnoaL-like" evidence="1">
    <location>
        <begin position="16"/>
        <end position="134"/>
    </location>
</feature>
<organism evidence="2 3">
    <name type="scientific">Kibdelosporangium aridum</name>
    <dbReference type="NCBI Taxonomy" id="2030"/>
    <lineage>
        <taxon>Bacteria</taxon>
        <taxon>Bacillati</taxon>
        <taxon>Actinomycetota</taxon>
        <taxon>Actinomycetes</taxon>
        <taxon>Pseudonocardiales</taxon>
        <taxon>Pseudonocardiaceae</taxon>
        <taxon>Kibdelosporangium</taxon>
    </lineage>
</organism>
<dbReference type="InterPro" id="IPR032710">
    <property type="entry name" value="NTF2-like_dom_sf"/>
</dbReference>
<proteinExistence type="predicted"/>
<evidence type="ECO:0000313" key="3">
    <source>
        <dbReference type="Proteomes" id="UP000192674"/>
    </source>
</evidence>
<accession>A0A1Y5Y6Q2</accession>
<name>A0A1Y5Y6Q2_KIBAR</name>
<dbReference type="Gene3D" id="3.10.450.50">
    <property type="match status" value="1"/>
</dbReference>
<dbReference type="SUPFAM" id="SSF54427">
    <property type="entry name" value="NTF2-like"/>
    <property type="match status" value="1"/>
</dbReference>
<dbReference type="Proteomes" id="UP000192674">
    <property type="component" value="Unassembled WGS sequence"/>
</dbReference>
<dbReference type="AlphaFoldDB" id="A0A1Y5Y6Q2"/>
<dbReference type="Pfam" id="PF13577">
    <property type="entry name" value="SnoaL_4"/>
    <property type="match status" value="1"/>
</dbReference>
<sequence>MSPIEIPQTHGRPSYDSEKEIWRTLCAYCEAIDDADFDRVAGLWKHGRWPFADGPGSEPMRRWLEDRVILYDGKPRTKHQMTNVVIDVDDEAGTAYFTSYSSIWQALPGSSPQLIIYTRLNGTFERVDGRWWWKTLELVPDLVGDTSRHVRG</sequence>
<protein>
    <submittedName>
        <fullName evidence="2">SnoaL-like domain-containing protein</fullName>
    </submittedName>
</protein>
<keyword evidence="3" id="KW-1185">Reference proteome</keyword>